<dbReference type="InterPro" id="IPR006574">
    <property type="entry name" value="PRY"/>
</dbReference>
<organism evidence="5 6">
    <name type="scientific">Megalops atlanticus</name>
    <name type="common">Tarpon</name>
    <name type="synonym">Clupea gigantea</name>
    <dbReference type="NCBI Taxonomy" id="7932"/>
    <lineage>
        <taxon>Eukaryota</taxon>
        <taxon>Metazoa</taxon>
        <taxon>Chordata</taxon>
        <taxon>Craniata</taxon>
        <taxon>Vertebrata</taxon>
        <taxon>Euteleostomi</taxon>
        <taxon>Actinopterygii</taxon>
        <taxon>Neopterygii</taxon>
        <taxon>Teleostei</taxon>
        <taxon>Elopiformes</taxon>
        <taxon>Megalopidae</taxon>
        <taxon>Megalops</taxon>
    </lineage>
</organism>
<dbReference type="InterPro" id="IPR051051">
    <property type="entry name" value="E3_ubiq-ligase_TRIM/RNF"/>
</dbReference>
<name>A0A9D3PP42_MEGAT</name>
<dbReference type="EMBL" id="JAFDVH010000015">
    <property type="protein sequence ID" value="KAG7463556.1"/>
    <property type="molecule type" value="Genomic_DNA"/>
</dbReference>
<evidence type="ECO:0000259" key="4">
    <source>
        <dbReference type="SMART" id="SM00589"/>
    </source>
</evidence>
<dbReference type="PANTHER" id="PTHR25465:SF14">
    <property type="entry name" value="E3 UBIQUITIN-PROTEIN LIGASE TRIM65"/>
    <property type="match status" value="1"/>
</dbReference>
<dbReference type="SMART" id="SM00589">
    <property type="entry name" value="PRY"/>
    <property type="match status" value="1"/>
</dbReference>
<reference evidence="5" key="1">
    <citation type="submission" date="2021-01" db="EMBL/GenBank/DDBJ databases">
        <authorList>
            <person name="Zahm M."/>
            <person name="Roques C."/>
            <person name="Cabau C."/>
            <person name="Klopp C."/>
            <person name="Donnadieu C."/>
            <person name="Jouanno E."/>
            <person name="Lampietro C."/>
            <person name="Louis A."/>
            <person name="Herpin A."/>
            <person name="Echchiki A."/>
            <person name="Berthelot C."/>
            <person name="Parey E."/>
            <person name="Roest-Crollius H."/>
            <person name="Braasch I."/>
            <person name="Postlethwait J."/>
            <person name="Bobe J."/>
            <person name="Montfort J."/>
            <person name="Bouchez O."/>
            <person name="Begum T."/>
            <person name="Mejri S."/>
            <person name="Adams A."/>
            <person name="Chen W.-J."/>
            <person name="Guiguen Y."/>
        </authorList>
    </citation>
    <scope>NUCLEOTIDE SEQUENCE</scope>
    <source>
        <strain evidence="5">YG-15Mar2019-1</strain>
        <tissue evidence="5">Brain</tissue>
    </source>
</reference>
<dbReference type="Pfam" id="PF13765">
    <property type="entry name" value="PRY"/>
    <property type="match status" value="1"/>
</dbReference>
<comment type="caution">
    <text evidence="5">The sequence shown here is derived from an EMBL/GenBank/DDBJ whole genome shotgun (WGS) entry which is preliminary data.</text>
</comment>
<accession>A0A9D3PP42</accession>
<dbReference type="PANTHER" id="PTHR25465">
    <property type="entry name" value="B-BOX DOMAIN CONTAINING"/>
    <property type="match status" value="1"/>
</dbReference>
<keyword evidence="1" id="KW-0479">Metal-binding</keyword>
<evidence type="ECO:0000256" key="1">
    <source>
        <dbReference type="ARBA" id="ARBA00022723"/>
    </source>
</evidence>
<dbReference type="GO" id="GO:0008270">
    <property type="term" value="F:zinc ion binding"/>
    <property type="evidence" value="ECO:0007669"/>
    <property type="project" value="UniProtKB-KW"/>
</dbReference>
<dbReference type="SUPFAM" id="SSF49899">
    <property type="entry name" value="Concanavalin A-like lectins/glucanases"/>
    <property type="match status" value="1"/>
</dbReference>
<dbReference type="AlphaFoldDB" id="A0A9D3PP42"/>
<dbReference type="Proteomes" id="UP001046870">
    <property type="component" value="Chromosome 15"/>
</dbReference>
<evidence type="ECO:0000313" key="5">
    <source>
        <dbReference type="EMBL" id="KAG7463556.1"/>
    </source>
</evidence>
<proteinExistence type="predicted"/>
<dbReference type="Gene3D" id="2.60.120.920">
    <property type="match status" value="1"/>
</dbReference>
<evidence type="ECO:0000313" key="6">
    <source>
        <dbReference type="Proteomes" id="UP001046870"/>
    </source>
</evidence>
<dbReference type="OrthoDB" id="9903688at2759"/>
<evidence type="ECO:0000256" key="3">
    <source>
        <dbReference type="ARBA" id="ARBA00022833"/>
    </source>
</evidence>
<protein>
    <recommendedName>
        <fullName evidence="4">SPRY-associated domain-containing protein</fullName>
    </recommendedName>
</protein>
<evidence type="ECO:0000256" key="2">
    <source>
        <dbReference type="ARBA" id="ARBA00022771"/>
    </source>
</evidence>
<gene>
    <name evidence="5" type="ORF">MATL_G00177780</name>
</gene>
<keyword evidence="2" id="KW-0863">Zinc-finger</keyword>
<feature type="domain" description="SPRY-associated" evidence="4">
    <location>
        <begin position="52"/>
        <end position="104"/>
    </location>
</feature>
<keyword evidence="3" id="KW-0862">Zinc</keyword>
<sequence>MLSAGLEDPRCELQRLGLSGCRVTEDSSCKLQTLLADHGGESRNKPGMLKYACQLSLDPNTAYRYLWISEGDRKATWGNDEQPYPDHPERFDSVSQVLCREESQASLKS</sequence>
<dbReference type="InterPro" id="IPR043136">
    <property type="entry name" value="B30.2/SPRY_sf"/>
</dbReference>
<dbReference type="InterPro" id="IPR013320">
    <property type="entry name" value="ConA-like_dom_sf"/>
</dbReference>
<keyword evidence="6" id="KW-1185">Reference proteome</keyword>